<name>A0A1I3K3V6_9PSEU</name>
<dbReference type="OrthoDB" id="4190452at2"/>
<evidence type="ECO:0000259" key="1">
    <source>
        <dbReference type="Pfam" id="PF19809"/>
    </source>
</evidence>
<accession>A0A1I3K3V6</accession>
<evidence type="ECO:0000313" key="2">
    <source>
        <dbReference type="EMBL" id="SFI66998.1"/>
    </source>
</evidence>
<evidence type="ECO:0000313" key="3">
    <source>
        <dbReference type="Proteomes" id="UP000199025"/>
    </source>
</evidence>
<sequence length="140" mass="14223">MTLASDPHLDLDFALDNGLRAYALAVSAAVGTGWEACSVDSGTPMTAYIAVDGSVPGHDACDVALLWHEDRGWAVVLETPSGEDLTLARLGGPVVAAPEAVAGFLAAVRSGTRPAARPVVPSSSVELAAELGAYQGDPLP</sequence>
<dbReference type="RefSeq" id="WP_091503879.1">
    <property type="nucleotide sequence ID" value="NZ_FORP01000001.1"/>
</dbReference>
<dbReference type="InterPro" id="IPR046259">
    <property type="entry name" value="DUF6292"/>
</dbReference>
<dbReference type="STRING" id="115433.SAMN05421835_101396"/>
<organism evidence="2 3">
    <name type="scientific">Amycolatopsis sacchari</name>
    <dbReference type="NCBI Taxonomy" id="115433"/>
    <lineage>
        <taxon>Bacteria</taxon>
        <taxon>Bacillati</taxon>
        <taxon>Actinomycetota</taxon>
        <taxon>Actinomycetes</taxon>
        <taxon>Pseudonocardiales</taxon>
        <taxon>Pseudonocardiaceae</taxon>
        <taxon>Amycolatopsis</taxon>
    </lineage>
</organism>
<keyword evidence="3" id="KW-1185">Reference proteome</keyword>
<dbReference type="Pfam" id="PF19809">
    <property type="entry name" value="DUF6292"/>
    <property type="match status" value="1"/>
</dbReference>
<gene>
    <name evidence="2" type="ORF">SAMN05421835_101396</name>
</gene>
<reference evidence="2 3" key="1">
    <citation type="submission" date="2016-10" db="EMBL/GenBank/DDBJ databases">
        <authorList>
            <person name="de Groot N.N."/>
        </authorList>
    </citation>
    <scope>NUCLEOTIDE SEQUENCE [LARGE SCALE GENOMIC DNA]</scope>
    <source>
        <strain evidence="2 3">DSM 44468</strain>
    </source>
</reference>
<proteinExistence type="predicted"/>
<feature type="domain" description="DUF6292" evidence="1">
    <location>
        <begin position="22"/>
        <end position="106"/>
    </location>
</feature>
<dbReference type="EMBL" id="FORP01000001">
    <property type="protein sequence ID" value="SFI66998.1"/>
    <property type="molecule type" value="Genomic_DNA"/>
</dbReference>
<dbReference type="AlphaFoldDB" id="A0A1I3K3V6"/>
<protein>
    <recommendedName>
        <fullName evidence="1">DUF6292 domain-containing protein</fullName>
    </recommendedName>
</protein>
<dbReference type="Proteomes" id="UP000199025">
    <property type="component" value="Unassembled WGS sequence"/>
</dbReference>